<evidence type="ECO:0000256" key="1">
    <source>
        <dbReference type="PIRSR" id="PIRSR605502-1"/>
    </source>
</evidence>
<dbReference type="EMBL" id="JAPDPI010000009">
    <property type="protein sequence ID" value="MCW3805294.1"/>
    <property type="molecule type" value="Genomic_DNA"/>
</dbReference>
<dbReference type="GO" id="GO:0046872">
    <property type="term" value="F:metal ion binding"/>
    <property type="evidence" value="ECO:0007669"/>
    <property type="project" value="UniProtKB-KW"/>
</dbReference>
<protein>
    <submittedName>
        <fullName evidence="2">ADP-ribosylglycohydrolase family protein</fullName>
    </submittedName>
</protein>
<keyword evidence="1" id="KW-0460">Magnesium</keyword>
<feature type="binding site" evidence="1">
    <location>
        <position position="36"/>
    </location>
    <ligand>
        <name>Mg(2+)</name>
        <dbReference type="ChEBI" id="CHEBI:18420"/>
        <label>1</label>
    </ligand>
</feature>
<sequence length="268" mass="29865">MKGAIIGDIIGSAFVKDSRSTTDFQLFKPISSFTEDTVLTLATGDAVVNKQDFRNSLRIWVKKYPYAGFEAKYKEWILSDSDKPFDSKCDGSARRVSSIGMIAKNLDQALEITERTSKVTHSSIEKINASKAVSAAIYLAKTGENKSFIKDYIQKEFGYNLSKTIEELQEEVVSKDLQTPVPAAISVFLKSNNFEDAIRKAVSLGGPSNTIGSITGSIAYAYYKHIPKSIVKRALNRLTPEMVRFIDEFESEFLHKKVGNKEILISIH</sequence>
<reference evidence="2" key="1">
    <citation type="submission" date="2022-10" db="EMBL/GenBank/DDBJ databases">
        <authorList>
            <person name="Yu W.X."/>
        </authorList>
    </citation>
    <scope>NUCLEOTIDE SEQUENCE</scope>
    <source>
        <strain evidence="2">D04</strain>
    </source>
</reference>
<evidence type="ECO:0000313" key="3">
    <source>
        <dbReference type="Proteomes" id="UP001207408"/>
    </source>
</evidence>
<gene>
    <name evidence="2" type="ORF">OM074_06620</name>
</gene>
<evidence type="ECO:0000313" key="2">
    <source>
        <dbReference type="EMBL" id="MCW3805294.1"/>
    </source>
</evidence>
<proteinExistence type="predicted"/>
<name>A0AAE3MCU8_9BACT</name>
<keyword evidence="1" id="KW-0479">Metal-binding</keyword>
<dbReference type="SUPFAM" id="SSF101478">
    <property type="entry name" value="ADP-ribosylglycohydrolase"/>
    <property type="match status" value="1"/>
</dbReference>
<dbReference type="RefSeq" id="WP_301198641.1">
    <property type="nucleotide sequence ID" value="NZ_JAPDPI010000009.1"/>
</dbReference>
<feature type="binding site" evidence="1">
    <location>
        <position position="210"/>
    </location>
    <ligand>
        <name>Mg(2+)</name>
        <dbReference type="ChEBI" id="CHEBI:18420"/>
        <label>1</label>
    </ligand>
</feature>
<organism evidence="2 3">
    <name type="scientific">Plebeiibacterium marinum</name>
    <dbReference type="NCBI Taxonomy" id="2992111"/>
    <lineage>
        <taxon>Bacteria</taxon>
        <taxon>Pseudomonadati</taxon>
        <taxon>Bacteroidota</taxon>
        <taxon>Bacteroidia</taxon>
        <taxon>Marinilabiliales</taxon>
        <taxon>Marinilabiliaceae</taxon>
        <taxon>Plebeiibacterium</taxon>
    </lineage>
</organism>
<dbReference type="InterPro" id="IPR036705">
    <property type="entry name" value="Ribosyl_crysJ1_sf"/>
</dbReference>
<comment type="caution">
    <text evidence="2">The sequence shown here is derived from an EMBL/GenBank/DDBJ whole genome shotgun (WGS) entry which is preliminary data.</text>
</comment>
<keyword evidence="3" id="KW-1185">Reference proteome</keyword>
<dbReference type="PANTHER" id="PTHR16222:SF12">
    <property type="entry name" value="ADP-RIBOSYLGLYCOHYDROLASE-RELATED"/>
    <property type="match status" value="1"/>
</dbReference>
<comment type="cofactor">
    <cofactor evidence="1">
        <name>Mg(2+)</name>
        <dbReference type="ChEBI" id="CHEBI:18420"/>
    </cofactor>
    <text evidence="1">Binds 2 magnesium ions per subunit.</text>
</comment>
<dbReference type="InterPro" id="IPR050792">
    <property type="entry name" value="ADP-ribosylglycohydrolase"/>
</dbReference>
<feature type="binding site" evidence="1">
    <location>
        <position position="34"/>
    </location>
    <ligand>
        <name>Mg(2+)</name>
        <dbReference type="ChEBI" id="CHEBI:18420"/>
        <label>1</label>
    </ligand>
</feature>
<dbReference type="PANTHER" id="PTHR16222">
    <property type="entry name" value="ADP-RIBOSYLGLYCOHYDROLASE"/>
    <property type="match status" value="1"/>
</dbReference>
<dbReference type="Pfam" id="PF03747">
    <property type="entry name" value="ADP_ribosyl_GH"/>
    <property type="match status" value="1"/>
</dbReference>
<dbReference type="InterPro" id="IPR005502">
    <property type="entry name" value="Ribosyl_crysJ1"/>
</dbReference>
<dbReference type="AlphaFoldDB" id="A0AAE3MCU8"/>
<dbReference type="Proteomes" id="UP001207408">
    <property type="component" value="Unassembled WGS sequence"/>
</dbReference>
<accession>A0AAE3MCU8</accession>
<dbReference type="Gene3D" id="1.10.4080.10">
    <property type="entry name" value="ADP-ribosylation/Crystallin J1"/>
    <property type="match status" value="1"/>
</dbReference>